<dbReference type="EMBL" id="CAMXCT030003902">
    <property type="protein sequence ID" value="CAL4794146.1"/>
    <property type="molecule type" value="Genomic_DNA"/>
</dbReference>
<organism evidence="3">
    <name type="scientific">Cladocopium goreaui</name>
    <dbReference type="NCBI Taxonomy" id="2562237"/>
    <lineage>
        <taxon>Eukaryota</taxon>
        <taxon>Sar</taxon>
        <taxon>Alveolata</taxon>
        <taxon>Dinophyceae</taxon>
        <taxon>Suessiales</taxon>
        <taxon>Symbiodiniaceae</taxon>
        <taxon>Cladocopium</taxon>
    </lineage>
</organism>
<evidence type="ECO:0000313" key="5">
    <source>
        <dbReference type="Proteomes" id="UP001152797"/>
    </source>
</evidence>
<feature type="region of interest" description="Disordered" evidence="2">
    <location>
        <begin position="150"/>
        <end position="169"/>
    </location>
</feature>
<reference evidence="4" key="2">
    <citation type="submission" date="2024-04" db="EMBL/GenBank/DDBJ databases">
        <authorList>
            <person name="Chen Y."/>
            <person name="Shah S."/>
            <person name="Dougan E. K."/>
            <person name="Thang M."/>
            <person name="Chan C."/>
        </authorList>
    </citation>
    <scope>NUCLEOTIDE SEQUENCE [LARGE SCALE GENOMIC DNA]</scope>
</reference>
<accession>A0A9P1D9V4</accession>
<reference evidence="3" key="1">
    <citation type="submission" date="2022-10" db="EMBL/GenBank/DDBJ databases">
        <authorList>
            <person name="Chen Y."/>
            <person name="Dougan E. K."/>
            <person name="Chan C."/>
            <person name="Rhodes N."/>
            <person name="Thang M."/>
        </authorList>
    </citation>
    <scope>NUCLEOTIDE SEQUENCE</scope>
</reference>
<dbReference type="SUPFAM" id="SSF56112">
    <property type="entry name" value="Protein kinase-like (PK-like)"/>
    <property type="match status" value="1"/>
</dbReference>
<evidence type="ECO:0000256" key="1">
    <source>
        <dbReference type="PROSITE-ProRule" id="PRU10141"/>
    </source>
</evidence>
<dbReference type="InterPro" id="IPR011009">
    <property type="entry name" value="Kinase-like_dom_sf"/>
</dbReference>
<keyword evidence="5" id="KW-1185">Reference proteome</keyword>
<dbReference type="Gene3D" id="3.30.200.20">
    <property type="entry name" value="Phosphorylase Kinase, domain 1"/>
    <property type="match status" value="1"/>
</dbReference>
<name>A0A9P1D9V4_9DINO</name>
<dbReference type="PROSITE" id="PS00107">
    <property type="entry name" value="PROTEIN_KINASE_ATP"/>
    <property type="match status" value="1"/>
</dbReference>
<dbReference type="InterPro" id="IPR017441">
    <property type="entry name" value="Protein_kinase_ATP_BS"/>
</dbReference>
<sequence length="412" mass="46292">MGKKLIFNLHFMNSNLKLQSRERLRVALDTQPEICMEVEWPQVKKKLQERLEKKGLCNSKVQYYHGTALKELRDSSSLSHLLGLHRDALLGDTLELPLYVVPDPTAGSALLDNRAKEIVLQVNQPGGLVQLNLQSAILLGEGGFGKVRQAGDKEPQIDSAAQSSFPSRPQGSYMQKELIVEVMPKKLLFNLHFMNSNLKLQSRERLRVALDTQPDICMEVEWPQVKKKLQERLEKKGLCNSKVQYYHGTALKELRDSSSLSHLLGLHRDALLGDTLELPLYVVPDPTAGSALLDNRAKEIVLQVNQPGGLVQLNLQSAILLGEGGFGKVRQAGNRESQIFYAVKISFPDERSQENTKREIETLIQRSRNDPNVLNSLQHGYVVDPVHGRLPAFMMDLEGWNRAEAAQYPLVN</sequence>
<evidence type="ECO:0008006" key="6">
    <source>
        <dbReference type="Google" id="ProtNLM"/>
    </source>
</evidence>
<proteinExistence type="predicted"/>
<dbReference type="Proteomes" id="UP001152797">
    <property type="component" value="Unassembled WGS sequence"/>
</dbReference>
<keyword evidence="1" id="KW-0547">Nucleotide-binding</keyword>
<dbReference type="AlphaFoldDB" id="A0A9P1D9V4"/>
<gene>
    <name evidence="3" type="ORF">C1SCF055_LOCUS32434</name>
</gene>
<dbReference type="GO" id="GO:0005524">
    <property type="term" value="F:ATP binding"/>
    <property type="evidence" value="ECO:0007669"/>
    <property type="project" value="UniProtKB-UniRule"/>
</dbReference>
<feature type="compositionally biased region" description="Polar residues" evidence="2">
    <location>
        <begin position="159"/>
        <end position="169"/>
    </location>
</feature>
<keyword evidence="1" id="KW-0067">ATP-binding</keyword>
<feature type="binding site" evidence="1">
    <location>
        <position position="344"/>
    </location>
    <ligand>
        <name>ATP</name>
        <dbReference type="ChEBI" id="CHEBI:30616"/>
    </ligand>
</feature>
<evidence type="ECO:0000313" key="4">
    <source>
        <dbReference type="EMBL" id="CAL1160209.1"/>
    </source>
</evidence>
<dbReference type="EMBL" id="CAMXCT020003902">
    <property type="protein sequence ID" value="CAL1160209.1"/>
    <property type="molecule type" value="Genomic_DNA"/>
</dbReference>
<evidence type="ECO:0000256" key="2">
    <source>
        <dbReference type="SAM" id="MobiDB-lite"/>
    </source>
</evidence>
<protein>
    <recommendedName>
        <fullName evidence="6">Protein kinase domain-containing protein</fullName>
    </recommendedName>
</protein>
<dbReference type="EMBL" id="CAMXCT010003902">
    <property type="protein sequence ID" value="CAI4006834.1"/>
    <property type="molecule type" value="Genomic_DNA"/>
</dbReference>
<evidence type="ECO:0000313" key="3">
    <source>
        <dbReference type="EMBL" id="CAI4006834.1"/>
    </source>
</evidence>
<comment type="caution">
    <text evidence="3">The sequence shown here is derived from an EMBL/GenBank/DDBJ whole genome shotgun (WGS) entry which is preliminary data.</text>
</comment>